<dbReference type="Proteomes" id="UP001604277">
    <property type="component" value="Unassembled WGS sequence"/>
</dbReference>
<dbReference type="EMBL" id="JBFOLJ010000011">
    <property type="protein sequence ID" value="KAL2495683.1"/>
    <property type="molecule type" value="Genomic_DNA"/>
</dbReference>
<keyword evidence="1" id="KW-0812">Transmembrane</keyword>
<evidence type="ECO:0000256" key="1">
    <source>
        <dbReference type="SAM" id="Phobius"/>
    </source>
</evidence>
<keyword evidence="1" id="KW-0472">Membrane</keyword>
<reference evidence="4" key="1">
    <citation type="submission" date="2024-07" db="EMBL/GenBank/DDBJ databases">
        <title>Two chromosome-level genome assemblies of Korean endemic species Abeliophyllum distichum and Forsythia ovata (Oleaceae).</title>
        <authorList>
            <person name="Jang H."/>
        </authorList>
    </citation>
    <scope>NUCLEOTIDE SEQUENCE [LARGE SCALE GENOMIC DNA]</scope>
</reference>
<keyword evidence="4" id="KW-1185">Reference proteome</keyword>
<proteinExistence type="predicted"/>
<evidence type="ECO:0000313" key="3">
    <source>
        <dbReference type="EMBL" id="KAL2495683.1"/>
    </source>
</evidence>
<feature type="domain" description="MYB-CC type transcription factor LHEQLE-containing" evidence="2">
    <location>
        <begin position="74"/>
        <end position="98"/>
    </location>
</feature>
<sequence>MSKVKMLKRVKMLEEVKGENMGVAERESWRAATSRAMGGEEGGNLLFFFITVEAFIHIWFILYTRSYALVNEQVQRQLQLRIEAQGKYLKKIIEEQQRLSGEFFQKCLAQGLQLL</sequence>
<dbReference type="Pfam" id="PF14379">
    <property type="entry name" value="Myb_CC_LHEQLE"/>
    <property type="match status" value="1"/>
</dbReference>
<evidence type="ECO:0000313" key="4">
    <source>
        <dbReference type="Proteomes" id="UP001604277"/>
    </source>
</evidence>
<name>A0ABD1S737_9LAMI</name>
<evidence type="ECO:0000259" key="2">
    <source>
        <dbReference type="Pfam" id="PF14379"/>
    </source>
</evidence>
<keyword evidence="1" id="KW-1133">Transmembrane helix</keyword>
<protein>
    <submittedName>
        <fullName evidence="3">MYB-CC type transfactor</fullName>
    </submittedName>
</protein>
<dbReference type="AlphaFoldDB" id="A0ABD1S737"/>
<comment type="caution">
    <text evidence="3">The sequence shown here is derived from an EMBL/GenBank/DDBJ whole genome shotgun (WGS) entry which is preliminary data.</text>
</comment>
<feature type="transmembrane region" description="Helical" evidence="1">
    <location>
        <begin position="45"/>
        <end position="63"/>
    </location>
</feature>
<accession>A0ABD1S737</accession>
<dbReference type="InterPro" id="IPR025756">
    <property type="entry name" value="Myb_CC_LHEQLE"/>
</dbReference>
<organism evidence="3 4">
    <name type="scientific">Forsythia ovata</name>
    <dbReference type="NCBI Taxonomy" id="205694"/>
    <lineage>
        <taxon>Eukaryota</taxon>
        <taxon>Viridiplantae</taxon>
        <taxon>Streptophyta</taxon>
        <taxon>Embryophyta</taxon>
        <taxon>Tracheophyta</taxon>
        <taxon>Spermatophyta</taxon>
        <taxon>Magnoliopsida</taxon>
        <taxon>eudicotyledons</taxon>
        <taxon>Gunneridae</taxon>
        <taxon>Pentapetalae</taxon>
        <taxon>asterids</taxon>
        <taxon>lamiids</taxon>
        <taxon>Lamiales</taxon>
        <taxon>Oleaceae</taxon>
        <taxon>Forsythieae</taxon>
        <taxon>Forsythia</taxon>
    </lineage>
</organism>
<gene>
    <name evidence="3" type="ORF">Fot_39440</name>
</gene>